<accession>A0A6S7GY57</accession>
<proteinExistence type="predicted"/>
<evidence type="ECO:0000259" key="1">
    <source>
        <dbReference type="Pfam" id="PF25298"/>
    </source>
</evidence>
<dbReference type="AlphaFoldDB" id="A0A6S7GY57"/>
<dbReference type="EMBL" id="CACRXK020001654">
    <property type="protein sequence ID" value="CAB3990417.1"/>
    <property type="molecule type" value="Genomic_DNA"/>
</dbReference>
<protein>
    <recommendedName>
        <fullName evidence="1">FP protein C-terminal domain-containing protein</fullName>
    </recommendedName>
</protein>
<dbReference type="InterPro" id="IPR057251">
    <property type="entry name" value="FP_C"/>
</dbReference>
<dbReference type="Proteomes" id="UP001152795">
    <property type="component" value="Unassembled WGS sequence"/>
</dbReference>
<dbReference type="Pfam" id="PF25298">
    <property type="entry name" value="Baculo_FP_2nd"/>
    <property type="match status" value="1"/>
</dbReference>
<name>A0A6S7GY57_PARCT</name>
<keyword evidence="3" id="KW-1185">Reference proteome</keyword>
<dbReference type="OrthoDB" id="7484550at2759"/>
<evidence type="ECO:0000313" key="2">
    <source>
        <dbReference type="EMBL" id="CAB3990417.1"/>
    </source>
</evidence>
<evidence type="ECO:0000313" key="3">
    <source>
        <dbReference type="Proteomes" id="UP001152795"/>
    </source>
</evidence>
<feature type="domain" description="FP protein C-terminal" evidence="1">
    <location>
        <begin position="224"/>
        <end position="272"/>
    </location>
</feature>
<sequence>MALTIKSFKELWTKELMPAFKSEILNDLKREIRNEIQNVVQRFETQIDEVKNQIQGVETSQSFISDKYENVIEVTQSIKKEMKTVQSHCKESGERLEYLEQEASHNMAVLDEVQQYLRRDCLEITGIPIIPLDDPSTLVLEVCSAMDIELQDDDISIAHRLPSTTKVKDRIIVKFVKRSKRDEVYKYRSKLRGKSTANLPTVNAEIQEGSIRRSTKIHINESLTGYRRRLFGKVNAFKNTNKYKFIWTTNGTIHLRETESSSIYHFNTLADYENFIRSSQQTEDYN</sequence>
<gene>
    <name evidence="2" type="ORF">PACLA_8A079785</name>
</gene>
<comment type="caution">
    <text evidence="2">The sequence shown here is derived from an EMBL/GenBank/DDBJ whole genome shotgun (WGS) entry which is preliminary data.</text>
</comment>
<reference evidence="2" key="1">
    <citation type="submission" date="2020-04" db="EMBL/GenBank/DDBJ databases">
        <authorList>
            <person name="Alioto T."/>
            <person name="Alioto T."/>
            <person name="Gomez Garrido J."/>
        </authorList>
    </citation>
    <scope>NUCLEOTIDE SEQUENCE</scope>
    <source>
        <strain evidence="2">A484AB</strain>
    </source>
</reference>
<organism evidence="2 3">
    <name type="scientific">Paramuricea clavata</name>
    <name type="common">Red gorgonian</name>
    <name type="synonym">Violescent sea-whip</name>
    <dbReference type="NCBI Taxonomy" id="317549"/>
    <lineage>
        <taxon>Eukaryota</taxon>
        <taxon>Metazoa</taxon>
        <taxon>Cnidaria</taxon>
        <taxon>Anthozoa</taxon>
        <taxon>Octocorallia</taxon>
        <taxon>Malacalcyonacea</taxon>
        <taxon>Plexauridae</taxon>
        <taxon>Paramuricea</taxon>
    </lineage>
</organism>